<feature type="non-terminal residue" evidence="2">
    <location>
        <position position="1"/>
    </location>
</feature>
<keyword evidence="1" id="KW-0472">Membrane</keyword>
<dbReference type="Pfam" id="PF00873">
    <property type="entry name" value="ACR_tran"/>
    <property type="match status" value="1"/>
</dbReference>
<dbReference type="GO" id="GO:0042910">
    <property type="term" value="F:xenobiotic transmembrane transporter activity"/>
    <property type="evidence" value="ECO:0007669"/>
    <property type="project" value="TreeGrafter"/>
</dbReference>
<dbReference type="AlphaFoldDB" id="W1Y231"/>
<dbReference type="SUPFAM" id="SSF82693">
    <property type="entry name" value="Multidrug efflux transporter AcrB pore domain, PN1, PN2, PC1 and PC2 subdomains"/>
    <property type="match status" value="1"/>
</dbReference>
<dbReference type="GO" id="GO:0005886">
    <property type="term" value="C:plasma membrane"/>
    <property type="evidence" value="ECO:0007669"/>
    <property type="project" value="TreeGrafter"/>
</dbReference>
<dbReference type="Gene3D" id="3.30.70.1430">
    <property type="entry name" value="Multidrug efflux transporter AcrB pore domain"/>
    <property type="match status" value="1"/>
</dbReference>
<feature type="non-terminal residue" evidence="2">
    <location>
        <position position="129"/>
    </location>
</feature>
<keyword evidence="1" id="KW-1133">Transmembrane helix</keyword>
<accession>W1Y231</accession>
<organism evidence="2">
    <name type="scientific">human gut metagenome</name>
    <dbReference type="NCBI Taxonomy" id="408170"/>
    <lineage>
        <taxon>unclassified sequences</taxon>
        <taxon>metagenomes</taxon>
        <taxon>organismal metagenomes</taxon>
    </lineage>
</organism>
<protein>
    <submittedName>
        <fullName evidence="2">Transporter, hydrophobe/amphiphile efflux-1 (HAE1) family</fullName>
    </submittedName>
</protein>
<dbReference type="EMBL" id="AZMM01010430">
    <property type="protein sequence ID" value="ETJ35174.1"/>
    <property type="molecule type" value="Genomic_DNA"/>
</dbReference>
<dbReference type="Gene3D" id="1.20.1640.10">
    <property type="entry name" value="Multidrug efflux transporter AcrB transmembrane domain"/>
    <property type="match status" value="2"/>
</dbReference>
<dbReference type="PANTHER" id="PTHR32063:SF13">
    <property type="entry name" value="MULTIDRUG EFFLUX PUMP SUBUNIT ACRB-RELATED"/>
    <property type="match status" value="1"/>
</dbReference>
<feature type="transmembrane region" description="Helical" evidence="1">
    <location>
        <begin position="51"/>
        <end position="72"/>
    </location>
</feature>
<evidence type="ECO:0000313" key="2">
    <source>
        <dbReference type="EMBL" id="ETJ35174.1"/>
    </source>
</evidence>
<dbReference type="PANTHER" id="PTHR32063">
    <property type="match status" value="1"/>
</dbReference>
<sequence length="129" mass="14520">LTPALCATMLKPHISNEREDWLHRQLNKFNAALERFSNWYGIQLARLSHRLSLTVIALLVFAGGTALVFHFLPTSFVPAEDSGYYMIAVNEPPGATSERTMATLEKIASFLEGKNDPEKPKDEQLFQEV</sequence>
<comment type="caution">
    <text evidence="2">The sequence shown here is derived from an EMBL/GenBank/DDBJ whole genome shotgun (WGS) entry which is preliminary data.</text>
</comment>
<dbReference type="InterPro" id="IPR001036">
    <property type="entry name" value="Acrflvin-R"/>
</dbReference>
<gene>
    <name evidence="2" type="ORF">Q604_UNBC10430G0001</name>
</gene>
<reference evidence="2" key="1">
    <citation type="submission" date="2013-12" db="EMBL/GenBank/DDBJ databases">
        <title>A Varibaculum cambriense genome reconstructed from a premature infant gut community with otherwise low bacterial novelty that shifts toward anaerobic metabolism during the third week of life.</title>
        <authorList>
            <person name="Brown C.T."/>
            <person name="Sharon I."/>
            <person name="Thomas B.C."/>
            <person name="Castelle C.J."/>
            <person name="Morowitz M.J."/>
            <person name="Banfield J.F."/>
        </authorList>
    </citation>
    <scope>NUCLEOTIDE SEQUENCE</scope>
</reference>
<keyword evidence="1" id="KW-0812">Transmembrane</keyword>
<name>W1Y231_9ZZZZ</name>
<proteinExistence type="predicted"/>
<evidence type="ECO:0000256" key="1">
    <source>
        <dbReference type="SAM" id="Phobius"/>
    </source>
</evidence>